<proteinExistence type="predicted"/>
<comment type="caution">
    <text evidence="1">The sequence shown here is derived from an EMBL/GenBank/DDBJ whole genome shotgun (WGS) entry which is preliminary data.</text>
</comment>
<dbReference type="RefSeq" id="WP_322809145.1">
    <property type="nucleotide sequence ID" value="NZ_CBCPIB010000001.1"/>
</dbReference>
<dbReference type="AlphaFoldDB" id="A0AAW9KAV7"/>
<evidence type="ECO:0000313" key="2">
    <source>
        <dbReference type="Proteomes" id="UP001290462"/>
    </source>
</evidence>
<reference evidence="1" key="1">
    <citation type="submission" date="2023-08" db="EMBL/GenBank/DDBJ databases">
        <title>Genomic characterization of piscicolin 126 produced by Carnobacterium maltaromaticum CM22 strain isolated from salmon (Salmo salar).</title>
        <authorList>
            <person name="Gonzalez-Gragera E."/>
            <person name="Garcia-Lopez J.D."/>
            <person name="Teso-Perez C."/>
            <person name="Gimenez-Hernandez I."/>
            <person name="Peralta-Sanchez J.M."/>
            <person name="Valdivia E."/>
            <person name="Montalban-Lopez M."/>
            <person name="Martin-Platero A.M."/>
            <person name="Banos A."/>
            <person name="Martinez-Bueno M."/>
        </authorList>
    </citation>
    <scope>NUCLEOTIDE SEQUENCE</scope>
    <source>
        <strain evidence="1">CM22</strain>
    </source>
</reference>
<dbReference type="Proteomes" id="UP001290462">
    <property type="component" value="Unassembled WGS sequence"/>
</dbReference>
<dbReference type="EMBL" id="JAVBVO010000003">
    <property type="protein sequence ID" value="MDZ5759268.1"/>
    <property type="molecule type" value="Genomic_DNA"/>
</dbReference>
<organism evidence="1 2">
    <name type="scientific">Carnobacterium maltaromaticum</name>
    <name type="common">Carnobacterium piscicola</name>
    <dbReference type="NCBI Taxonomy" id="2751"/>
    <lineage>
        <taxon>Bacteria</taxon>
        <taxon>Bacillati</taxon>
        <taxon>Bacillota</taxon>
        <taxon>Bacilli</taxon>
        <taxon>Lactobacillales</taxon>
        <taxon>Carnobacteriaceae</taxon>
        <taxon>Carnobacterium</taxon>
    </lineage>
</organism>
<sequence length="99" mass="12395">MHKDYEKINYKQFEELKYKVKFIEFYWMCYKFQHPKKDYSEEIMENAEMIDDFIYMDRYEELKKVKINFIGTKIKMKKLNYIRLKTYATLSKLLLDSIT</sequence>
<name>A0AAW9KAV7_CARML</name>
<gene>
    <name evidence="1" type="ORF">RAK27_11405</name>
</gene>
<protein>
    <submittedName>
        <fullName evidence="1">Uncharacterized protein</fullName>
    </submittedName>
</protein>
<evidence type="ECO:0000313" key="1">
    <source>
        <dbReference type="EMBL" id="MDZ5759268.1"/>
    </source>
</evidence>
<accession>A0AAW9KAV7</accession>